<feature type="binding site" evidence="15">
    <location>
        <position position="700"/>
    </location>
    <ligand>
        <name>Mo-molybdopterin</name>
        <dbReference type="ChEBI" id="CHEBI:71302"/>
    </ligand>
    <ligandPart>
        <name>Mo</name>
        <dbReference type="ChEBI" id="CHEBI:28685"/>
    </ligandPart>
</feature>
<evidence type="ECO:0000256" key="13">
    <source>
        <dbReference type="PIRSR" id="PIRSR000127-1"/>
    </source>
</evidence>
<dbReference type="SMART" id="SM01092">
    <property type="entry name" value="CO_deh_flav_C"/>
    <property type="match status" value="1"/>
</dbReference>
<keyword evidence="9" id="KW-0560">Oxidoreductase</keyword>
<comment type="cofactor">
    <cofactor evidence="12">
        <name>[2Fe-2S] cluster</name>
        <dbReference type="ChEBI" id="CHEBI:190135"/>
    </cofactor>
</comment>
<dbReference type="FunFam" id="3.30.365.10:FF:000025">
    <property type="entry name" value="Aldehyde oxidase 4"/>
    <property type="match status" value="1"/>
</dbReference>
<dbReference type="FunFam" id="3.30.390.50:FF:000001">
    <property type="entry name" value="Xanthine dehydrogenase oxidase"/>
    <property type="match status" value="1"/>
</dbReference>
<dbReference type="Pfam" id="PF02738">
    <property type="entry name" value="MoCoBD_1"/>
    <property type="match status" value="1"/>
</dbReference>
<protein>
    <recommendedName>
        <fullName evidence="16">FAD-binding PCMH-type domain-containing protein</fullName>
    </recommendedName>
</protein>
<feature type="domain" description="FAD-binding PCMH-type" evidence="16">
    <location>
        <begin position="211"/>
        <end position="330"/>
    </location>
</feature>
<evidence type="ECO:0000259" key="16">
    <source>
        <dbReference type="PROSITE" id="PS51387"/>
    </source>
</evidence>
<dbReference type="SUPFAM" id="SSF47741">
    <property type="entry name" value="CO dehydrogenase ISP C-domain like"/>
    <property type="match status" value="1"/>
</dbReference>
<dbReference type="Ensembl" id="ENSPPAT00000038322.1">
    <property type="protein sequence ID" value="ENSPPAP00000015631.1"/>
    <property type="gene ID" value="ENSPPAG00000030893.1"/>
</dbReference>
<reference evidence="17" key="1">
    <citation type="submission" date="2025-08" db="UniProtKB">
        <authorList>
            <consortium name="Ensembl"/>
        </authorList>
    </citation>
    <scope>IDENTIFICATION</scope>
</reference>
<dbReference type="Pfam" id="PF01315">
    <property type="entry name" value="Ald_Xan_dh_C"/>
    <property type="match status" value="1"/>
</dbReference>
<reference evidence="17" key="2">
    <citation type="submission" date="2025-09" db="UniProtKB">
        <authorList>
            <consortium name="Ensembl"/>
        </authorList>
    </citation>
    <scope>IDENTIFICATION</scope>
</reference>
<dbReference type="InterPro" id="IPR016208">
    <property type="entry name" value="Ald_Oxase/xanthine_DH-like"/>
</dbReference>
<dbReference type="InterPro" id="IPR046867">
    <property type="entry name" value="AldOxase/xan_DH_MoCoBD2"/>
</dbReference>
<dbReference type="Proteomes" id="UP000240080">
    <property type="component" value="Unplaced"/>
</dbReference>
<dbReference type="InterPro" id="IPR005107">
    <property type="entry name" value="CO_DH_flav_C"/>
</dbReference>
<dbReference type="InterPro" id="IPR036683">
    <property type="entry name" value="CO_DH_flav_C_dom_sf"/>
</dbReference>
<dbReference type="EMBL" id="AJFE02071048">
    <property type="status" value="NOT_ANNOTATED_CDS"/>
    <property type="molecule type" value="Genomic_DNA"/>
</dbReference>
<dbReference type="PROSITE" id="PS51387">
    <property type="entry name" value="FAD_PCMH"/>
    <property type="match status" value="1"/>
</dbReference>
<feature type="binding site" evidence="15">
    <location>
        <position position="42"/>
    </location>
    <ligand>
        <name>[2Fe-2S] cluster</name>
        <dbReference type="ChEBI" id="CHEBI:190135"/>
        <label>1</label>
    </ligand>
</feature>
<feature type="binding site" evidence="14">
    <location>
        <position position="338"/>
    </location>
    <ligand>
        <name>FAD</name>
        <dbReference type="ChEBI" id="CHEBI:57692"/>
    </ligand>
</feature>
<keyword evidence="18" id="KW-1185">Reference proteome</keyword>
<evidence type="ECO:0000256" key="5">
    <source>
        <dbReference type="ARBA" id="ARBA00022630"/>
    </source>
</evidence>
<dbReference type="Gene3D" id="3.90.1170.50">
    <property type="entry name" value="Aldehyde oxidase/xanthine dehydrogenase, a/b hammerhead"/>
    <property type="match status" value="1"/>
</dbReference>
<dbReference type="Pfam" id="PF20256">
    <property type="entry name" value="MoCoBD_2"/>
    <property type="match status" value="1"/>
</dbReference>
<feature type="active site" description="Proton acceptor" evidence="13">
    <location>
        <position position="1146"/>
    </location>
</feature>
<keyword evidence="4 15" id="KW-0500">Molybdenum</keyword>
<keyword evidence="10 15" id="KW-0408">Iron</keyword>
<dbReference type="PANTHER" id="PTHR45444:SF3">
    <property type="entry name" value="XANTHINE DEHYDROGENASE"/>
    <property type="match status" value="1"/>
</dbReference>
<dbReference type="SMART" id="SM01008">
    <property type="entry name" value="Ald_Xan_dh_C"/>
    <property type="match status" value="1"/>
</dbReference>
<keyword evidence="11 15" id="KW-0411">Iron-sulfur</keyword>
<dbReference type="FunFam" id="3.30.465.10:FF:000004">
    <property type="entry name" value="Xanthine dehydrogenase/oxidase"/>
    <property type="match status" value="1"/>
</dbReference>
<evidence type="ECO:0000256" key="2">
    <source>
        <dbReference type="ARBA" id="ARBA00006849"/>
    </source>
</evidence>
<dbReference type="PIRSF" id="PIRSF000127">
    <property type="entry name" value="Xanthine_DH"/>
    <property type="match status" value="1"/>
</dbReference>
<dbReference type="InterPro" id="IPR016169">
    <property type="entry name" value="FAD-bd_PCMH_sub2"/>
</dbReference>
<dbReference type="SUPFAM" id="SSF56003">
    <property type="entry name" value="Molybdenum cofactor-binding domain"/>
    <property type="match status" value="1"/>
</dbReference>
<dbReference type="FunFam" id="3.90.1170.50:FF:000001">
    <property type="entry name" value="Aldehyde oxidase 1"/>
    <property type="match status" value="1"/>
</dbReference>
<dbReference type="Gene3D" id="3.30.365.10">
    <property type="entry name" value="Aldehyde oxidase/xanthine dehydrogenase, molybdopterin binding domain"/>
    <property type="match status" value="5"/>
</dbReference>
<feature type="binding site" evidence="15">
    <location>
        <position position="981"/>
    </location>
    <ligand>
        <name>Mo-molybdopterin</name>
        <dbReference type="ChEBI" id="CHEBI:71302"/>
    </ligand>
    <ligandPart>
        <name>Mo</name>
        <dbReference type="ChEBI" id="CHEBI:28685"/>
    </ligandPart>
</feature>
<dbReference type="Gene3D" id="3.30.390.50">
    <property type="entry name" value="CO dehydrogenase flavoprotein, C-terminal domain"/>
    <property type="match status" value="1"/>
</dbReference>
<comment type="subunit">
    <text evidence="3">Homodimer.</text>
</comment>
<dbReference type="SUPFAM" id="SSF55447">
    <property type="entry name" value="CO dehydrogenase flavoprotein C-terminal domain-like"/>
    <property type="match status" value="1"/>
</dbReference>
<organism evidence="17 18">
    <name type="scientific">Pan paniscus</name>
    <name type="common">Pygmy chimpanzee</name>
    <name type="synonym">Bonobo</name>
    <dbReference type="NCBI Taxonomy" id="9597"/>
    <lineage>
        <taxon>Eukaryota</taxon>
        <taxon>Metazoa</taxon>
        <taxon>Chordata</taxon>
        <taxon>Craniata</taxon>
        <taxon>Vertebrata</taxon>
        <taxon>Euteleostomi</taxon>
        <taxon>Mammalia</taxon>
        <taxon>Eutheria</taxon>
        <taxon>Euarchontoglires</taxon>
        <taxon>Primates</taxon>
        <taxon>Haplorrhini</taxon>
        <taxon>Catarrhini</taxon>
        <taxon>Hominidae</taxon>
        <taxon>Pan</taxon>
    </lineage>
</organism>
<keyword evidence="7 15" id="KW-0479">Metal-binding</keyword>
<dbReference type="PANTHER" id="PTHR45444">
    <property type="entry name" value="XANTHINE DEHYDROGENASE"/>
    <property type="match status" value="1"/>
</dbReference>
<sequence>TDSIYIINSSVQVIEINSDPEVTLLFFLRKYHIFFHFSVTACLVPASFFCRAAVTTREGPCVLCFYEGIAKAHSPQCGFCTLEMVMTIYTVLRSHPELSTEQLMEILSGKSLTSSTVEEYCPSKRSRDAGSAFVYCREWQRLFFWGLHLRPHFLLGSLTFQGEITTWITPGTQKDLLRLKLRYPSTLLSWCHDYNSAAPLMSPVKTSCFPGLTIGAGCSLAQMQDILAERVAELPEEKTQTYRALLKHLRSLAGQQIQNMAYSLGGHVISRHCYSDLNPILAVGNATLNLISAEGTRQIPLNEHFLAGLASADLKPEEILESVHIPHSQKWEFVSAFRQAQCQQNALPHMNAGMRVLLKEGTDSIEDLSIAYGGVGAATISAHRSCQQLLGRCWNELMLDEACRLLLDEVSLPGSAPGGRVEFKRTLVVSFLFKFYLEVLQELKKLVKLVSVPDSRHHSEISDQFLSALEDFPVTIPQGVQTYQSVDPHQPLQDPVGHPIMHLSALKHATGEAMFCDDIPMVDKELFMALVTSSRAHAKIISIDVSKALELPEVVDVITAEDIPGINGAEGDKLLAVDKVLCVGQIICAVVAETDVQAKRATEKIKLTYEDLEPAIFTIKVNRAGRSLPKVVELKVHVGGQEHFYMETQRVLVIPKTEDKELDIYVSTQDPAHVQKTVSSTLNIPINRITCHVKRVGGGFGGKVGKPAVLRAIAAVGAIKTGHPIRLILDCEDDMLITGGRHPLFGKYKVGFMNNGRIKALDIECCITGGCTLDDSELVTEFLILKLENAYKIRNLRFRGRACMINLPSNTAFHGFGFPQGALVTESCITAVAAKCGLPPEKIREKNMYKTVDKTIYKQAFNPETLIRCWNECLDNSSFHSRRMQVEKFNKKNYWKKKGIAIIPMKFSVGFAAKSYHQAAALVHIYTDGSVLVTHGGNELEQGIHTKMLPVASHELKIPMSYMHICETSTATVPNTIATAASIGADVNGRAVQNACQILLKRLEPIIKKHPEGKWEDWIEAAFEQRISLSATGYFRDYKAFMDWEKGVGDPFPYYVYRAACSEVEIDCLTGAHKKIRTDIIMDACCSLNPAIDIGQIEGSFIQGMGLYTTEELKYSPEGVLYSRSLDEYKIPTITDVPEEFNGLGESGMFLGSSVFFAIADAVAAVRRERDIAEDFTVQSPATPEWVRMACADRSTEMVGNCLFS</sequence>
<dbReference type="Bgee" id="ENSPPAG00000030893">
    <property type="expression patterns" value="Expressed in testis"/>
</dbReference>
<feature type="binding site" evidence="15">
    <location>
        <position position="77"/>
    </location>
    <ligand>
        <name>[2Fe-2S] cluster</name>
        <dbReference type="ChEBI" id="CHEBI:190135"/>
        <label>2</label>
    </ligand>
</feature>
<dbReference type="AlphaFoldDB" id="A0A2R9AE97"/>
<dbReference type="Gene3D" id="1.10.150.120">
    <property type="entry name" value="[2Fe-2S]-binding domain"/>
    <property type="match status" value="1"/>
</dbReference>
<dbReference type="GO" id="GO:0016491">
    <property type="term" value="F:oxidoreductase activity"/>
    <property type="evidence" value="ECO:0007669"/>
    <property type="project" value="UniProtKB-KW"/>
</dbReference>
<comment type="cofactor">
    <cofactor evidence="1 14">
        <name>FAD</name>
        <dbReference type="ChEBI" id="CHEBI:57692"/>
    </cofactor>
</comment>
<dbReference type="EMBL" id="AJFE02071047">
    <property type="status" value="NOT_ANNOTATED_CDS"/>
    <property type="molecule type" value="Genomic_DNA"/>
</dbReference>
<dbReference type="Gene3D" id="3.30.465.10">
    <property type="match status" value="1"/>
</dbReference>
<evidence type="ECO:0000256" key="4">
    <source>
        <dbReference type="ARBA" id="ARBA00022505"/>
    </source>
</evidence>
<dbReference type="Pfam" id="PF00941">
    <property type="entry name" value="FAD_binding_5"/>
    <property type="match status" value="1"/>
</dbReference>
<dbReference type="InterPro" id="IPR036318">
    <property type="entry name" value="FAD-bd_PCMH-like_sf"/>
</dbReference>
<feature type="binding site" evidence="14">
    <location>
        <position position="320"/>
    </location>
    <ligand>
        <name>FAD</name>
        <dbReference type="ChEBI" id="CHEBI:57692"/>
    </ligand>
</feature>
<dbReference type="Pfam" id="PF03450">
    <property type="entry name" value="CO_deh_flav_C"/>
    <property type="match status" value="1"/>
</dbReference>
<name>A0A2R9AE97_PANPA</name>
<dbReference type="GO" id="GO:0005506">
    <property type="term" value="F:iron ion binding"/>
    <property type="evidence" value="ECO:0007669"/>
    <property type="project" value="InterPro"/>
</dbReference>
<accession>A0A2R9AE97</accession>
<evidence type="ECO:0000256" key="6">
    <source>
        <dbReference type="ARBA" id="ARBA00022714"/>
    </source>
</evidence>
<dbReference type="InterPro" id="IPR008274">
    <property type="entry name" value="AldOxase/xan_DH_MoCoBD1"/>
</dbReference>
<keyword evidence="6 15" id="KW-0001">2Fe-2S</keyword>
<dbReference type="FunFam" id="3.30.365.10:FF:000003">
    <property type="entry name" value="Aldehyde oxidase 1"/>
    <property type="match status" value="1"/>
</dbReference>
<evidence type="ECO:0000256" key="14">
    <source>
        <dbReference type="PIRSR" id="PIRSR000127-2"/>
    </source>
</evidence>
<evidence type="ECO:0000256" key="10">
    <source>
        <dbReference type="ARBA" id="ARBA00023004"/>
    </source>
</evidence>
<evidence type="ECO:0000256" key="8">
    <source>
        <dbReference type="ARBA" id="ARBA00022827"/>
    </source>
</evidence>
<keyword evidence="8 14" id="KW-0274">FAD</keyword>
<dbReference type="InterPro" id="IPR037165">
    <property type="entry name" value="AldOxase/xan_DH_Mopterin-bd_sf"/>
</dbReference>
<dbReference type="SUPFAM" id="SSF56176">
    <property type="entry name" value="FAD-binding/transporter-associated domain-like"/>
    <property type="match status" value="1"/>
</dbReference>
<dbReference type="FunFam" id="3.30.365.10:FF:000004">
    <property type="entry name" value="Xanthine dehydrogenase oxidase"/>
    <property type="match status" value="1"/>
</dbReference>
<feature type="binding site" evidence="14">
    <location>
        <position position="276"/>
    </location>
    <ligand>
        <name>FAD</name>
        <dbReference type="ChEBI" id="CHEBI:57692"/>
    </ligand>
</feature>
<evidence type="ECO:0000256" key="1">
    <source>
        <dbReference type="ARBA" id="ARBA00001974"/>
    </source>
</evidence>
<comment type="cofactor">
    <cofactor evidence="15">
        <name>Mo-molybdopterin</name>
        <dbReference type="ChEBI" id="CHEBI:71302"/>
    </cofactor>
    <text evidence="15">Binds 1 Mo-molybdopterin (Mo-MPT) cofactor per subunit.</text>
</comment>
<dbReference type="InterPro" id="IPR036884">
    <property type="entry name" value="2Fe-2S-bd_dom_sf"/>
</dbReference>
<dbReference type="GeneTree" id="ENSGT00950000183114"/>
<dbReference type="InterPro" id="IPR036856">
    <property type="entry name" value="Ald_Oxase/Xan_DH_a/b_sf"/>
</dbReference>
<dbReference type="InterPro" id="IPR016166">
    <property type="entry name" value="FAD-bd_PCMH"/>
</dbReference>
<evidence type="ECO:0000256" key="12">
    <source>
        <dbReference type="ARBA" id="ARBA00034078"/>
    </source>
</evidence>
<evidence type="ECO:0000256" key="3">
    <source>
        <dbReference type="ARBA" id="ARBA00011738"/>
    </source>
</evidence>
<feature type="binding site" evidence="15">
    <location>
        <position position="80"/>
    </location>
    <ligand>
        <name>[2Fe-2S] cluster</name>
        <dbReference type="ChEBI" id="CHEBI:190135"/>
        <label>2</label>
    </ligand>
</feature>
<evidence type="ECO:0000256" key="7">
    <source>
        <dbReference type="ARBA" id="ARBA00022723"/>
    </source>
</evidence>
<proteinExistence type="inferred from homology"/>
<evidence type="ECO:0000256" key="15">
    <source>
        <dbReference type="PIRSR" id="PIRSR000127-3"/>
    </source>
</evidence>
<comment type="cofactor">
    <cofactor evidence="15">
        <name>[2Fe-2S] cluster</name>
        <dbReference type="ChEBI" id="CHEBI:190135"/>
    </cofactor>
    <text evidence="15">Binds 2 [2Fe-2S] clusters.</text>
</comment>
<feature type="binding site" evidence="15">
    <location>
        <position position="669"/>
    </location>
    <ligand>
        <name>Mo-molybdopterin</name>
        <dbReference type="ChEBI" id="CHEBI:71302"/>
    </ligand>
    <ligandPart>
        <name>Mo</name>
        <dbReference type="ChEBI" id="CHEBI:28685"/>
    </ligandPart>
</feature>
<evidence type="ECO:0000313" key="17">
    <source>
        <dbReference type="Ensembl" id="ENSPPAP00000015631.1"/>
    </source>
</evidence>
<dbReference type="GO" id="GO:0071949">
    <property type="term" value="F:FAD binding"/>
    <property type="evidence" value="ECO:0007669"/>
    <property type="project" value="InterPro"/>
</dbReference>
<comment type="similarity">
    <text evidence="2">Belongs to the xanthine dehydrogenase family.</text>
</comment>
<keyword evidence="5" id="KW-0285">Flavoprotein</keyword>
<dbReference type="GO" id="GO:0051537">
    <property type="term" value="F:2 iron, 2 sulfur cluster binding"/>
    <property type="evidence" value="ECO:0007669"/>
    <property type="project" value="UniProtKB-KW"/>
</dbReference>
<dbReference type="SUPFAM" id="SSF54665">
    <property type="entry name" value="CO dehydrogenase molybdoprotein N-domain-like"/>
    <property type="match status" value="1"/>
</dbReference>
<evidence type="ECO:0000313" key="18">
    <source>
        <dbReference type="Proteomes" id="UP000240080"/>
    </source>
</evidence>
<dbReference type="InterPro" id="IPR000674">
    <property type="entry name" value="Ald_Oxase/Xan_DH_a/b"/>
</dbReference>
<evidence type="ECO:0000256" key="9">
    <source>
        <dbReference type="ARBA" id="ARBA00023002"/>
    </source>
</evidence>
<dbReference type="InterPro" id="IPR002346">
    <property type="entry name" value="Mopterin_DH_FAD-bd"/>
</dbReference>
<evidence type="ECO:0000256" key="11">
    <source>
        <dbReference type="ARBA" id="ARBA00023014"/>
    </source>
</evidence>
<feature type="binding site" evidence="14">
    <location>
        <position position="816"/>
    </location>
    <ligand>
        <name>substrate</name>
    </ligand>
</feature>
<dbReference type="FunFam" id="3.30.365.10:FF:000001">
    <property type="entry name" value="Xanthine dehydrogenase oxidase"/>
    <property type="match status" value="1"/>
</dbReference>